<name>A0ABP8CZ06_9ACTN</name>
<organism evidence="2 3">
    <name type="scientific">Dactylosporangium darangshiense</name>
    <dbReference type="NCBI Taxonomy" id="579108"/>
    <lineage>
        <taxon>Bacteria</taxon>
        <taxon>Bacillati</taxon>
        <taxon>Actinomycetota</taxon>
        <taxon>Actinomycetes</taxon>
        <taxon>Micromonosporales</taxon>
        <taxon>Micromonosporaceae</taxon>
        <taxon>Dactylosporangium</taxon>
    </lineage>
</organism>
<evidence type="ECO:0000313" key="3">
    <source>
        <dbReference type="Proteomes" id="UP001500620"/>
    </source>
</evidence>
<dbReference type="Proteomes" id="UP001500620">
    <property type="component" value="Unassembled WGS sequence"/>
</dbReference>
<feature type="compositionally biased region" description="Low complexity" evidence="1">
    <location>
        <begin position="64"/>
        <end position="89"/>
    </location>
</feature>
<feature type="region of interest" description="Disordered" evidence="1">
    <location>
        <begin position="44"/>
        <end position="100"/>
    </location>
</feature>
<evidence type="ECO:0000313" key="2">
    <source>
        <dbReference type="EMBL" id="GAA4245124.1"/>
    </source>
</evidence>
<protein>
    <submittedName>
        <fullName evidence="2">Uncharacterized protein</fullName>
    </submittedName>
</protein>
<keyword evidence="3" id="KW-1185">Reference proteome</keyword>
<evidence type="ECO:0000256" key="1">
    <source>
        <dbReference type="SAM" id="MobiDB-lite"/>
    </source>
</evidence>
<sequence length="228" mass="23159">MRLTVGPHAPSVYWRRRALVAAAVLVLVVLGWYAFGGGGESKPAAVTSAPASGSGSTPAPPTSAAPAPSDLASPSFVPATPDPSAAATPPRSPAPANVAPCTDDQITVTVATNPSPGVFGGTFTFNIAIASKATDWCSRDLGSAAQEIRILHDGALVFSSDDCNGGNKSDVRAFATGDAVRYSYTWSSYRATPHACDPAAAPAAPGTYQVVARVGTKTSAPSDFVIKR</sequence>
<reference evidence="3" key="1">
    <citation type="journal article" date="2019" name="Int. J. Syst. Evol. Microbiol.">
        <title>The Global Catalogue of Microorganisms (GCM) 10K type strain sequencing project: providing services to taxonomists for standard genome sequencing and annotation.</title>
        <authorList>
            <consortium name="The Broad Institute Genomics Platform"/>
            <consortium name="The Broad Institute Genome Sequencing Center for Infectious Disease"/>
            <person name="Wu L."/>
            <person name="Ma J."/>
        </authorList>
    </citation>
    <scope>NUCLEOTIDE SEQUENCE [LARGE SCALE GENOMIC DNA]</scope>
    <source>
        <strain evidence="3">JCM 17441</strain>
    </source>
</reference>
<feature type="compositionally biased region" description="Low complexity" evidence="1">
    <location>
        <begin position="44"/>
        <end position="57"/>
    </location>
</feature>
<proteinExistence type="predicted"/>
<accession>A0ABP8CZ06</accession>
<comment type="caution">
    <text evidence="2">The sequence shown here is derived from an EMBL/GenBank/DDBJ whole genome shotgun (WGS) entry which is preliminary data.</text>
</comment>
<dbReference type="EMBL" id="BAABAT010000002">
    <property type="protein sequence ID" value="GAA4245124.1"/>
    <property type="molecule type" value="Genomic_DNA"/>
</dbReference>
<gene>
    <name evidence="2" type="ORF">GCM10022255_011130</name>
</gene>